<protein>
    <recommendedName>
        <fullName evidence="3">Zinc knuckle CX2CX4HX4C</fullName>
    </recommendedName>
</protein>
<dbReference type="EMBL" id="BKCJ010002413">
    <property type="protein sequence ID" value="GEU48385.1"/>
    <property type="molecule type" value="Genomic_DNA"/>
</dbReference>
<evidence type="ECO:0000256" key="1">
    <source>
        <dbReference type="SAM" id="MobiDB-lite"/>
    </source>
</evidence>
<sequence length="340" mass="37565">MGRSFLSQKGSEGGRGVKEKNLNRKKENTSSGIGVSMESDDTINEDTPVGVASVVHECVTPSVTWRGNGIDVVVSMVFIHAISERFANTAYDFFLGKKWHTLLLTILGTLGGRSSYARVIIELRDDVKLKDNIVMAMSKITREGHFICNVRVEYEWKPTRCASCKVFGYIHEECPKNTCAGEKKTMKKPSQTSRGAPVGSKIGFKPHKEYRLVLKKTTASPSRNIKKGVVHTIEVSNSNPFEVFNLVDNDVEFGINGETTKLVNNEATLSGSSFMNVDNSSTSTTPIIDKIRMFEELHTSVQPILVDKAGNTLKKVEFPGEYDSEDEVASVDNDMARPMA</sequence>
<name>A0A6L2KK45_TANCI</name>
<feature type="compositionally biased region" description="Polar residues" evidence="1">
    <location>
        <begin position="1"/>
        <end position="10"/>
    </location>
</feature>
<feature type="region of interest" description="Disordered" evidence="1">
    <location>
        <begin position="1"/>
        <end position="42"/>
    </location>
</feature>
<dbReference type="AlphaFoldDB" id="A0A6L2KK45"/>
<comment type="caution">
    <text evidence="2">The sequence shown here is derived from an EMBL/GenBank/DDBJ whole genome shotgun (WGS) entry which is preliminary data.</text>
</comment>
<gene>
    <name evidence="2" type="ORF">Tci_020363</name>
</gene>
<evidence type="ECO:0000313" key="2">
    <source>
        <dbReference type="EMBL" id="GEU48385.1"/>
    </source>
</evidence>
<proteinExistence type="predicted"/>
<organism evidence="2">
    <name type="scientific">Tanacetum cinerariifolium</name>
    <name type="common">Dalmatian daisy</name>
    <name type="synonym">Chrysanthemum cinerariifolium</name>
    <dbReference type="NCBI Taxonomy" id="118510"/>
    <lineage>
        <taxon>Eukaryota</taxon>
        <taxon>Viridiplantae</taxon>
        <taxon>Streptophyta</taxon>
        <taxon>Embryophyta</taxon>
        <taxon>Tracheophyta</taxon>
        <taxon>Spermatophyta</taxon>
        <taxon>Magnoliopsida</taxon>
        <taxon>eudicotyledons</taxon>
        <taxon>Gunneridae</taxon>
        <taxon>Pentapetalae</taxon>
        <taxon>asterids</taxon>
        <taxon>campanulids</taxon>
        <taxon>Asterales</taxon>
        <taxon>Asteraceae</taxon>
        <taxon>Asteroideae</taxon>
        <taxon>Anthemideae</taxon>
        <taxon>Anthemidinae</taxon>
        <taxon>Tanacetum</taxon>
    </lineage>
</organism>
<accession>A0A6L2KK45</accession>
<evidence type="ECO:0008006" key="3">
    <source>
        <dbReference type="Google" id="ProtNLM"/>
    </source>
</evidence>
<reference evidence="2" key="1">
    <citation type="journal article" date="2019" name="Sci. Rep.">
        <title>Draft genome of Tanacetum cinerariifolium, the natural source of mosquito coil.</title>
        <authorList>
            <person name="Yamashiro T."/>
            <person name="Shiraishi A."/>
            <person name="Satake H."/>
            <person name="Nakayama K."/>
        </authorList>
    </citation>
    <scope>NUCLEOTIDE SEQUENCE</scope>
</reference>
<feature type="compositionally biased region" description="Basic and acidic residues" evidence="1">
    <location>
        <begin position="15"/>
        <end position="28"/>
    </location>
</feature>